<feature type="non-terminal residue" evidence="6">
    <location>
        <position position="1"/>
    </location>
</feature>
<reference evidence="6 7" key="1">
    <citation type="submission" date="2019-09" db="EMBL/GenBank/DDBJ databases">
        <title>Bird 10,000 Genomes (B10K) Project - Family phase.</title>
        <authorList>
            <person name="Zhang G."/>
        </authorList>
    </citation>
    <scope>NUCLEOTIDE SEQUENCE [LARGE SCALE GENOMIC DNA]</scope>
    <source>
        <strain evidence="6">B10K-CU-031-22</strain>
    </source>
</reference>
<keyword evidence="4 5" id="KW-0472">Membrane</keyword>
<comment type="subcellular location">
    <subcellularLocation>
        <location evidence="1">Membrane</location>
        <topology evidence="1">Multi-pass membrane protein</topology>
    </subcellularLocation>
</comment>
<evidence type="ECO:0000256" key="5">
    <source>
        <dbReference type="SAM" id="Phobius"/>
    </source>
</evidence>
<proteinExistence type="predicted"/>
<name>A0A7K5H8P3_9AVES</name>
<dbReference type="InterPro" id="IPR004031">
    <property type="entry name" value="PMP22/EMP/MP20/Claudin"/>
</dbReference>
<protein>
    <submittedName>
        <fullName evidence="6">EMP3 protein</fullName>
    </submittedName>
</protein>
<evidence type="ECO:0000256" key="3">
    <source>
        <dbReference type="ARBA" id="ARBA00022989"/>
    </source>
</evidence>
<dbReference type="Proteomes" id="UP000541181">
    <property type="component" value="Unassembled WGS sequence"/>
</dbReference>
<feature type="non-terminal residue" evidence="6">
    <location>
        <position position="105"/>
    </location>
</feature>
<evidence type="ECO:0000256" key="1">
    <source>
        <dbReference type="ARBA" id="ARBA00004141"/>
    </source>
</evidence>
<keyword evidence="3 5" id="KW-1133">Transmembrane helix</keyword>
<keyword evidence="7" id="KW-1185">Reference proteome</keyword>
<dbReference type="Gene3D" id="1.20.140.150">
    <property type="match status" value="1"/>
</dbReference>
<evidence type="ECO:0000256" key="2">
    <source>
        <dbReference type="ARBA" id="ARBA00022692"/>
    </source>
</evidence>
<feature type="transmembrane region" description="Helical" evidence="5">
    <location>
        <begin position="65"/>
        <end position="86"/>
    </location>
</feature>
<dbReference type="EMBL" id="VZRC01002483">
    <property type="protein sequence ID" value="NWS65292.1"/>
    <property type="molecule type" value="Genomic_DNA"/>
</dbReference>
<keyword evidence="2 5" id="KW-0812">Transmembrane</keyword>
<comment type="caution">
    <text evidence="6">The sequence shown here is derived from an EMBL/GenBank/DDBJ whole genome shotgun (WGS) entry which is preliminary data.</text>
</comment>
<dbReference type="InterPro" id="IPR004032">
    <property type="entry name" value="PMP22_EMP_MP20"/>
</dbReference>
<sequence length="105" mass="11291">MSFLLFAVTALHVLILVLLFVATLDKAWWVLPDGETVNLWYDCVFQNSTQSWVCASVADNPGVRAVQGLLVGALLLAAAAFLLFLWQLQAGPGGRLFVASGATQI</sequence>
<dbReference type="OrthoDB" id="8714888at2759"/>
<organism evidence="6 7">
    <name type="scientific">Chunga burmeisteri</name>
    <name type="common">Black-legged seriema</name>
    <dbReference type="NCBI Taxonomy" id="1352770"/>
    <lineage>
        <taxon>Eukaryota</taxon>
        <taxon>Metazoa</taxon>
        <taxon>Chordata</taxon>
        <taxon>Craniata</taxon>
        <taxon>Vertebrata</taxon>
        <taxon>Euteleostomi</taxon>
        <taxon>Archelosauria</taxon>
        <taxon>Archosauria</taxon>
        <taxon>Dinosauria</taxon>
        <taxon>Saurischia</taxon>
        <taxon>Theropoda</taxon>
        <taxon>Coelurosauria</taxon>
        <taxon>Aves</taxon>
        <taxon>Neognathae</taxon>
        <taxon>Neoaves</taxon>
        <taxon>Telluraves</taxon>
        <taxon>Australaves</taxon>
        <taxon>Cariamiformes</taxon>
        <taxon>Cariamidae</taxon>
        <taxon>Chunga</taxon>
    </lineage>
</organism>
<accession>A0A7K5H8P3</accession>
<dbReference type="PROSITE" id="PS01221">
    <property type="entry name" value="PMP22_1"/>
    <property type="match status" value="1"/>
</dbReference>
<dbReference type="AlphaFoldDB" id="A0A7K5H8P3"/>
<dbReference type="Pfam" id="PF00822">
    <property type="entry name" value="PMP22_Claudin"/>
    <property type="match status" value="1"/>
</dbReference>
<dbReference type="GO" id="GO:0016020">
    <property type="term" value="C:membrane"/>
    <property type="evidence" value="ECO:0007669"/>
    <property type="project" value="UniProtKB-SubCell"/>
</dbReference>
<gene>
    <name evidence="6" type="primary">Emp3</name>
    <name evidence="6" type="ORF">CHUBUR_R15402</name>
</gene>
<evidence type="ECO:0000313" key="6">
    <source>
        <dbReference type="EMBL" id="NWS65292.1"/>
    </source>
</evidence>
<evidence type="ECO:0000256" key="4">
    <source>
        <dbReference type="ARBA" id="ARBA00023136"/>
    </source>
</evidence>
<evidence type="ECO:0000313" key="7">
    <source>
        <dbReference type="Proteomes" id="UP000541181"/>
    </source>
</evidence>